<name>A0A7M5VBB2_9CNID</name>
<reference evidence="2" key="1">
    <citation type="submission" date="2021-01" db="UniProtKB">
        <authorList>
            <consortium name="EnsemblMetazoa"/>
        </authorList>
    </citation>
    <scope>IDENTIFICATION</scope>
</reference>
<evidence type="ECO:0000313" key="2">
    <source>
        <dbReference type="EnsemblMetazoa" id="CLYHEMP007455.1"/>
    </source>
</evidence>
<protein>
    <submittedName>
        <fullName evidence="2">Uncharacterized protein</fullName>
    </submittedName>
</protein>
<dbReference type="Proteomes" id="UP000594262">
    <property type="component" value="Unplaced"/>
</dbReference>
<sequence length="130" mass="15102">MNRRGGETAAFDFRDNSSASETSIFSTVSWYRLEYAFESVRDCLKQCCCMTRKRHESMESDTEDDNEDRGGNDHADTEDTKPLFPKATISINTLKRKNKKSKKKEYKRKISYYGTVHRNLAQQTDPIVDE</sequence>
<dbReference type="AlphaFoldDB" id="A0A7M5VBB2"/>
<evidence type="ECO:0000313" key="3">
    <source>
        <dbReference type="Proteomes" id="UP000594262"/>
    </source>
</evidence>
<keyword evidence="3" id="KW-1185">Reference proteome</keyword>
<evidence type="ECO:0000256" key="1">
    <source>
        <dbReference type="SAM" id="MobiDB-lite"/>
    </source>
</evidence>
<feature type="compositionally biased region" description="Basic and acidic residues" evidence="1">
    <location>
        <begin position="68"/>
        <end position="81"/>
    </location>
</feature>
<accession>A0A7M5VBB2</accession>
<dbReference type="RefSeq" id="XP_066910531.1">
    <property type="nucleotide sequence ID" value="XM_067054430.1"/>
</dbReference>
<organism evidence="2 3">
    <name type="scientific">Clytia hemisphaerica</name>
    <dbReference type="NCBI Taxonomy" id="252671"/>
    <lineage>
        <taxon>Eukaryota</taxon>
        <taxon>Metazoa</taxon>
        <taxon>Cnidaria</taxon>
        <taxon>Hydrozoa</taxon>
        <taxon>Hydroidolina</taxon>
        <taxon>Leptothecata</taxon>
        <taxon>Obeliida</taxon>
        <taxon>Clytiidae</taxon>
        <taxon>Clytia</taxon>
    </lineage>
</organism>
<proteinExistence type="predicted"/>
<dbReference type="GeneID" id="136797847"/>
<dbReference type="EnsemblMetazoa" id="CLYHEMT007455.1">
    <property type="protein sequence ID" value="CLYHEMP007455.1"/>
    <property type="gene ID" value="CLYHEMG007455"/>
</dbReference>
<feature type="region of interest" description="Disordered" evidence="1">
    <location>
        <begin position="54"/>
        <end position="88"/>
    </location>
</feature>